<dbReference type="AlphaFoldDB" id="A0A6I5ZSL1"/>
<dbReference type="EMBL" id="CP046244">
    <property type="protein sequence ID" value="QGP92585.1"/>
    <property type="molecule type" value="Genomic_DNA"/>
</dbReference>
<protein>
    <recommendedName>
        <fullName evidence="3">Reverse transcriptase</fullName>
    </recommendedName>
</protein>
<organism evidence="1 2">
    <name type="scientific">Neomoorella glycerini</name>
    <dbReference type="NCBI Taxonomy" id="55779"/>
    <lineage>
        <taxon>Bacteria</taxon>
        <taxon>Bacillati</taxon>
        <taxon>Bacillota</taxon>
        <taxon>Clostridia</taxon>
        <taxon>Neomoorellales</taxon>
        <taxon>Neomoorellaceae</taxon>
        <taxon>Neomoorella</taxon>
    </lineage>
</organism>
<dbReference type="Proteomes" id="UP000425916">
    <property type="component" value="Chromosome"/>
</dbReference>
<dbReference type="RefSeq" id="WP_156273419.1">
    <property type="nucleotide sequence ID" value="NZ_CP046244.1"/>
</dbReference>
<proteinExistence type="predicted"/>
<name>A0A6I5ZSL1_9FIRM</name>
<gene>
    <name evidence="1" type="ORF">MGLY_19710</name>
</gene>
<evidence type="ECO:0008006" key="3">
    <source>
        <dbReference type="Google" id="ProtNLM"/>
    </source>
</evidence>
<keyword evidence="2" id="KW-1185">Reference proteome</keyword>
<sequence>MSTQTNRPSGDFVSRKQMKLNQFSQEGRVFDNLFQLLETPYWIAIALKHVLQNKGSRTAGIDGYSRRHYETESQQAHLVAEIVAEMRARNYHPQPVKRTSKKLII</sequence>
<evidence type="ECO:0000313" key="2">
    <source>
        <dbReference type="Proteomes" id="UP000425916"/>
    </source>
</evidence>
<accession>A0A6I5ZSL1</accession>
<evidence type="ECO:0000313" key="1">
    <source>
        <dbReference type="EMBL" id="QGP92585.1"/>
    </source>
</evidence>
<reference evidence="1 2" key="1">
    <citation type="submission" date="2019-11" db="EMBL/GenBank/DDBJ databases">
        <title>Genome sequence of Moorella glycerini DSM11254.</title>
        <authorList>
            <person name="Poehlein A."/>
            <person name="Boeer T."/>
            <person name="Daniel R."/>
        </authorList>
    </citation>
    <scope>NUCLEOTIDE SEQUENCE [LARGE SCALE GENOMIC DNA]</scope>
    <source>
        <strain evidence="1 2">DSM 11254</strain>
    </source>
</reference>